<evidence type="ECO:0000256" key="4">
    <source>
        <dbReference type="ARBA" id="ARBA00022448"/>
    </source>
</evidence>
<organism evidence="9 10">
    <name type="scientific">Vigna radiata var. radiata</name>
    <name type="common">Mung bean</name>
    <name type="synonym">Phaseolus aureus</name>
    <dbReference type="NCBI Taxonomy" id="3916"/>
    <lineage>
        <taxon>Eukaryota</taxon>
        <taxon>Viridiplantae</taxon>
        <taxon>Streptophyta</taxon>
        <taxon>Embryophyta</taxon>
        <taxon>Tracheophyta</taxon>
        <taxon>Spermatophyta</taxon>
        <taxon>Magnoliopsida</taxon>
        <taxon>eudicotyledons</taxon>
        <taxon>Gunneridae</taxon>
        <taxon>Pentapetalae</taxon>
        <taxon>rosids</taxon>
        <taxon>fabids</taxon>
        <taxon>Fabales</taxon>
        <taxon>Fabaceae</taxon>
        <taxon>Papilionoideae</taxon>
        <taxon>50 kb inversion clade</taxon>
        <taxon>NPAAA clade</taxon>
        <taxon>indigoferoid/millettioid clade</taxon>
        <taxon>Phaseoleae</taxon>
        <taxon>Vigna</taxon>
    </lineage>
</organism>
<dbReference type="PANTHER" id="PTHR11306:SF0">
    <property type="entry name" value="PHOSPHATIDYLGLYCEROL_PHOSPHATIDYLINOSITOL TRANSFER PROTEIN"/>
    <property type="match status" value="1"/>
</dbReference>
<dbReference type="InterPro" id="IPR039670">
    <property type="entry name" value="NPC2-like"/>
</dbReference>
<comment type="subunit">
    <text evidence="3">Monomer.</text>
</comment>
<keyword evidence="4" id="KW-0813">Transport</keyword>
<dbReference type="InterPro" id="IPR003172">
    <property type="entry name" value="ML_dom"/>
</dbReference>
<proteinExistence type="inferred from homology"/>
<keyword evidence="5 7" id="KW-0732">Signal</keyword>
<gene>
    <name evidence="10" type="primary">LOC106771547</name>
</gene>
<comment type="similarity">
    <text evidence="2">Belongs to the NPC2 family.</text>
</comment>
<dbReference type="Proteomes" id="UP000087766">
    <property type="component" value="Chromosome 8"/>
</dbReference>
<evidence type="ECO:0000256" key="5">
    <source>
        <dbReference type="ARBA" id="ARBA00022729"/>
    </source>
</evidence>
<feature type="domain" description="MD-2-related lipid-recognition" evidence="8">
    <location>
        <begin position="26"/>
        <end position="145"/>
    </location>
</feature>
<dbReference type="PANTHER" id="PTHR11306">
    <property type="entry name" value="NIEMANN PICK TYPE C2 PROTEIN NPC2-RELATED"/>
    <property type="match status" value="1"/>
</dbReference>
<reference evidence="10" key="2">
    <citation type="submission" date="2025-08" db="UniProtKB">
        <authorList>
            <consortium name="RefSeq"/>
        </authorList>
    </citation>
    <scope>IDENTIFICATION</scope>
    <source>
        <tissue evidence="10">Leaf</tissue>
    </source>
</reference>
<reference evidence="9" key="1">
    <citation type="journal article" date="2014" name="Nat. Commun.">
        <title>Genome sequence of mungbean and insights into evolution within Vigna species.</title>
        <authorList>
            <person name="Kang Y.J."/>
            <person name="Kim S.K."/>
            <person name="Kim M.Y."/>
            <person name="Lestari P."/>
            <person name="Kim K.H."/>
            <person name="Ha B.K."/>
            <person name="Jun T.H."/>
            <person name="Hwang W.J."/>
            <person name="Lee T."/>
            <person name="Lee J."/>
            <person name="Shim S."/>
            <person name="Yoon M.Y."/>
            <person name="Jang Y.E."/>
            <person name="Han K.S."/>
            <person name="Taeprayoon P."/>
            <person name="Yoon N."/>
            <person name="Somta P."/>
            <person name="Tanya P."/>
            <person name="Kim K.S."/>
            <person name="Gwag J.G."/>
            <person name="Moon J.K."/>
            <person name="Lee Y.H."/>
            <person name="Park B.S."/>
            <person name="Bombarely A."/>
            <person name="Doyle J.J."/>
            <person name="Jackson S.A."/>
            <person name="Schafleitner R."/>
            <person name="Srinives P."/>
            <person name="Varshney R.K."/>
            <person name="Lee S.H."/>
        </authorList>
    </citation>
    <scope>NUCLEOTIDE SEQUENCE [LARGE SCALE GENOMIC DNA]</scope>
    <source>
        <strain evidence="9">cv. VC1973A</strain>
    </source>
</reference>
<evidence type="ECO:0000256" key="3">
    <source>
        <dbReference type="ARBA" id="ARBA00011245"/>
    </source>
</evidence>
<dbReference type="RefSeq" id="XP_022641244.1">
    <property type="nucleotide sequence ID" value="XM_022785523.1"/>
</dbReference>
<comment type="function">
    <text evidence="1">Catalyzes the intermembrane transfer of phosphatidylglycerol and phosphatidylinositol.</text>
</comment>
<feature type="chain" id="PRO_5017963409" evidence="7">
    <location>
        <begin position="24"/>
        <end position="153"/>
    </location>
</feature>
<evidence type="ECO:0000256" key="7">
    <source>
        <dbReference type="SAM" id="SignalP"/>
    </source>
</evidence>
<evidence type="ECO:0000256" key="6">
    <source>
        <dbReference type="ARBA" id="ARBA00023055"/>
    </source>
</evidence>
<sequence>MEILSSKFFFFSTLCLLCAFTNAAEIRYCDENADYEVSVKGVEISPDPPVRGQPVTMSIDANTVAFHDSDKLSNAKLVIGVVISGAYIPIETHDLCEVTSCPVSGGDFVITYSPVLFQIYPPARYTVQMKLLDGNNQLTCFEFDFTLALTWVV</sequence>
<dbReference type="InterPro" id="IPR014756">
    <property type="entry name" value="Ig_E-set"/>
</dbReference>
<dbReference type="AlphaFoldDB" id="A0A3Q0FF36"/>
<protein>
    <submittedName>
        <fullName evidence="10">Phosphatidylglycerol/phosphatidylinositol transfer protein DDB_G0282179 isoform X1</fullName>
    </submittedName>
</protein>
<keyword evidence="6" id="KW-0445">Lipid transport</keyword>
<accession>A0A3Q0FF36</accession>
<feature type="signal peptide" evidence="7">
    <location>
        <begin position="1"/>
        <end position="23"/>
    </location>
</feature>
<name>A0A3Q0FF36_VIGRR</name>
<dbReference type="SMART" id="SM00737">
    <property type="entry name" value="ML"/>
    <property type="match status" value="1"/>
</dbReference>
<evidence type="ECO:0000256" key="2">
    <source>
        <dbReference type="ARBA" id="ARBA00006370"/>
    </source>
</evidence>
<dbReference type="Pfam" id="PF02221">
    <property type="entry name" value="E1_DerP2_DerF2"/>
    <property type="match status" value="1"/>
</dbReference>
<evidence type="ECO:0000256" key="1">
    <source>
        <dbReference type="ARBA" id="ARBA00002053"/>
    </source>
</evidence>
<keyword evidence="9" id="KW-1185">Reference proteome</keyword>
<dbReference type="GO" id="GO:0032934">
    <property type="term" value="F:sterol binding"/>
    <property type="evidence" value="ECO:0007669"/>
    <property type="project" value="InterPro"/>
</dbReference>
<dbReference type="Gene3D" id="2.60.40.770">
    <property type="match status" value="1"/>
</dbReference>
<dbReference type="SUPFAM" id="SSF81296">
    <property type="entry name" value="E set domains"/>
    <property type="match status" value="1"/>
</dbReference>
<evidence type="ECO:0000313" key="10">
    <source>
        <dbReference type="RefSeq" id="XP_022641244.1"/>
    </source>
</evidence>
<evidence type="ECO:0000313" key="9">
    <source>
        <dbReference type="Proteomes" id="UP000087766"/>
    </source>
</evidence>
<dbReference type="OrthoDB" id="6409159at2759"/>
<evidence type="ECO:0000259" key="8">
    <source>
        <dbReference type="SMART" id="SM00737"/>
    </source>
</evidence>
<dbReference type="GO" id="GO:0015918">
    <property type="term" value="P:sterol transport"/>
    <property type="evidence" value="ECO:0007669"/>
    <property type="project" value="InterPro"/>
</dbReference>
<dbReference type="GeneID" id="106771547"/>